<comment type="caution">
    <text evidence="1">The sequence shown here is derived from an EMBL/GenBank/DDBJ whole genome shotgun (WGS) entry which is preliminary data.</text>
</comment>
<dbReference type="OrthoDB" id="6617942at2759"/>
<evidence type="ECO:0008006" key="3">
    <source>
        <dbReference type="Google" id="ProtNLM"/>
    </source>
</evidence>
<dbReference type="Proteomes" id="UP000499080">
    <property type="component" value="Unassembled WGS sequence"/>
</dbReference>
<dbReference type="AlphaFoldDB" id="A0A4Y2QLX1"/>
<reference evidence="1 2" key="1">
    <citation type="journal article" date="2019" name="Sci. Rep.">
        <title>Orb-weaving spider Araneus ventricosus genome elucidates the spidroin gene catalogue.</title>
        <authorList>
            <person name="Kono N."/>
            <person name="Nakamura H."/>
            <person name="Ohtoshi R."/>
            <person name="Moran D.A.P."/>
            <person name="Shinohara A."/>
            <person name="Yoshida Y."/>
            <person name="Fujiwara M."/>
            <person name="Mori M."/>
            <person name="Tomita M."/>
            <person name="Arakawa K."/>
        </authorList>
    </citation>
    <scope>NUCLEOTIDE SEQUENCE [LARGE SCALE GENOMIC DNA]</scope>
</reference>
<organism evidence="1 2">
    <name type="scientific">Araneus ventricosus</name>
    <name type="common">Orbweaver spider</name>
    <name type="synonym">Epeira ventricosa</name>
    <dbReference type="NCBI Taxonomy" id="182803"/>
    <lineage>
        <taxon>Eukaryota</taxon>
        <taxon>Metazoa</taxon>
        <taxon>Ecdysozoa</taxon>
        <taxon>Arthropoda</taxon>
        <taxon>Chelicerata</taxon>
        <taxon>Arachnida</taxon>
        <taxon>Araneae</taxon>
        <taxon>Araneomorphae</taxon>
        <taxon>Entelegynae</taxon>
        <taxon>Araneoidea</taxon>
        <taxon>Araneidae</taxon>
        <taxon>Araneus</taxon>
    </lineage>
</organism>
<sequence length="193" mass="21975">MKITRKSLNKRRHEIDFSSPLSTSQMRSKSTTPVFVSDRFGVSDRATAVIAYKVLHDLGMNSEKDTSLAIDKGREIVKTRQDIGQTMDRLLVTKGIYFDGRRNNIIFQEKIGAKIYGKIRREEHISVIQEPDGQYVGHVTSASRTVSVIAKCILEYLEDNDVDTNELEEISWDGTATNTRWKNGVIRNIQLKI</sequence>
<gene>
    <name evidence="1" type="ORF">AVEN_32026_1</name>
</gene>
<dbReference type="EMBL" id="BGPR01014226">
    <property type="protein sequence ID" value="GBN64270.1"/>
    <property type="molecule type" value="Genomic_DNA"/>
</dbReference>
<keyword evidence="2" id="KW-1185">Reference proteome</keyword>
<evidence type="ECO:0000313" key="1">
    <source>
        <dbReference type="EMBL" id="GBN64270.1"/>
    </source>
</evidence>
<proteinExistence type="predicted"/>
<evidence type="ECO:0000313" key="2">
    <source>
        <dbReference type="Proteomes" id="UP000499080"/>
    </source>
</evidence>
<name>A0A4Y2QLX1_ARAVE</name>
<protein>
    <recommendedName>
        <fullName evidence="3">DUF5641 domain-containing protein</fullName>
    </recommendedName>
</protein>
<accession>A0A4Y2QLX1</accession>